<reference evidence="1" key="1">
    <citation type="journal article" date="2020" name="Nature">
        <title>Giant virus diversity and host interactions through global metagenomics.</title>
        <authorList>
            <person name="Schulz F."/>
            <person name="Roux S."/>
            <person name="Paez-Espino D."/>
            <person name="Jungbluth S."/>
            <person name="Walsh D.A."/>
            <person name="Denef V.J."/>
            <person name="McMahon K.D."/>
            <person name="Konstantinidis K.T."/>
            <person name="Eloe-Fadrosh E.A."/>
            <person name="Kyrpides N.C."/>
            <person name="Woyke T."/>
        </authorList>
    </citation>
    <scope>NUCLEOTIDE SEQUENCE</scope>
    <source>
        <strain evidence="1">GVMAG-M-3300009422-16</strain>
    </source>
</reference>
<proteinExistence type="predicted"/>
<name>A0A6C0B5U8_9ZZZZ</name>
<organism evidence="1">
    <name type="scientific">viral metagenome</name>
    <dbReference type="NCBI Taxonomy" id="1070528"/>
    <lineage>
        <taxon>unclassified sequences</taxon>
        <taxon>metagenomes</taxon>
        <taxon>organismal metagenomes</taxon>
    </lineage>
</organism>
<sequence>MSEQNFIVDGLNNIINKRLENVFKDLCQKNTDLDYQKLVKQYCKNVSKKKYKKNLVHPKKQCMAKKADGNQCTRRRKVKDVDGTIISPAIEYCGKHIKSIKYGRIDDEERFKDTDKYIKTRRENIEGEYYLVDSENRVYSYNKEHPLLLGKKIGDKLIMLADLIKMRNKKNVQLKISINKVVAI</sequence>
<dbReference type="EMBL" id="MN739065">
    <property type="protein sequence ID" value="QHS86908.1"/>
    <property type="molecule type" value="Genomic_DNA"/>
</dbReference>
<dbReference type="AlphaFoldDB" id="A0A6C0B5U8"/>
<evidence type="ECO:0000313" key="1">
    <source>
        <dbReference type="EMBL" id="QHS86908.1"/>
    </source>
</evidence>
<accession>A0A6C0B5U8</accession>
<protein>
    <submittedName>
        <fullName evidence="1">Uncharacterized protein</fullName>
    </submittedName>
</protein>